<dbReference type="OrthoDB" id="157199at2759"/>
<dbReference type="AlphaFoldDB" id="A0A1V9YMJ6"/>
<gene>
    <name evidence="2" type="ORF">ACHHYP_09728</name>
</gene>
<accession>A0A1V9YMJ6</accession>
<sequence length="357" mass="40099">MANHLAYLGLQEHGFDSHQWNVPVHVLLQGASDFTLQLSAGHVPVSLSDLLYKACNIDDTVCATSFLPETNEIWYLVGKALAHIPEFDEPRFQDPLQYVAFQHVNSLSGWNKALVQYYIPGYAMAIVCMARRTQFTVPNKTSTVDTLAFCVRRPYDPGWVCENQVEITSMAYILQLSAGNATYLGTVPLQEVYLNPGMTAVATGGQHGTITLRSVPSVDEYQVGTLQAQAPWDVLCASSCTRYDPRTRLGWLLRVQGRVSITWICDSLMLTNTVFLWCITVYLVVLQWVFLRHSHICLVAVYLSKSVLGISILFVTFWGNANLQTLTTTWCKTQLTHLMPPYLQSRGQPRWRLLSAS</sequence>
<feature type="transmembrane region" description="Helical" evidence="1">
    <location>
        <begin position="298"/>
        <end position="319"/>
    </location>
</feature>
<keyword evidence="1" id="KW-1133">Transmembrane helix</keyword>
<reference evidence="2 3" key="1">
    <citation type="journal article" date="2014" name="Genome Biol. Evol.">
        <title>The secreted proteins of Achlya hypogyna and Thraustotheca clavata identify the ancestral oomycete secretome and reveal gene acquisitions by horizontal gene transfer.</title>
        <authorList>
            <person name="Misner I."/>
            <person name="Blouin N."/>
            <person name="Leonard G."/>
            <person name="Richards T.A."/>
            <person name="Lane C.E."/>
        </authorList>
    </citation>
    <scope>NUCLEOTIDE SEQUENCE [LARGE SCALE GENOMIC DNA]</scope>
    <source>
        <strain evidence="2 3">ATCC 48635</strain>
    </source>
</reference>
<name>A0A1V9YMJ6_ACHHY</name>
<keyword evidence="1" id="KW-0812">Transmembrane</keyword>
<evidence type="ECO:0000313" key="3">
    <source>
        <dbReference type="Proteomes" id="UP000243579"/>
    </source>
</evidence>
<dbReference type="Proteomes" id="UP000243579">
    <property type="component" value="Unassembled WGS sequence"/>
</dbReference>
<evidence type="ECO:0008006" key="4">
    <source>
        <dbReference type="Google" id="ProtNLM"/>
    </source>
</evidence>
<keyword evidence="3" id="KW-1185">Reference proteome</keyword>
<comment type="caution">
    <text evidence="2">The sequence shown here is derived from an EMBL/GenBank/DDBJ whole genome shotgun (WGS) entry which is preliminary data.</text>
</comment>
<evidence type="ECO:0000313" key="2">
    <source>
        <dbReference type="EMBL" id="OQR86941.1"/>
    </source>
</evidence>
<feature type="transmembrane region" description="Helical" evidence="1">
    <location>
        <begin position="274"/>
        <end position="291"/>
    </location>
</feature>
<organism evidence="2 3">
    <name type="scientific">Achlya hypogyna</name>
    <name type="common">Oomycete</name>
    <name type="synonym">Protoachlya hypogyna</name>
    <dbReference type="NCBI Taxonomy" id="1202772"/>
    <lineage>
        <taxon>Eukaryota</taxon>
        <taxon>Sar</taxon>
        <taxon>Stramenopiles</taxon>
        <taxon>Oomycota</taxon>
        <taxon>Saprolegniomycetes</taxon>
        <taxon>Saprolegniales</taxon>
        <taxon>Achlyaceae</taxon>
        <taxon>Achlya</taxon>
    </lineage>
</organism>
<evidence type="ECO:0000256" key="1">
    <source>
        <dbReference type="SAM" id="Phobius"/>
    </source>
</evidence>
<keyword evidence="1" id="KW-0472">Membrane</keyword>
<protein>
    <recommendedName>
        <fullName evidence="4">Transmembrane protein</fullName>
    </recommendedName>
</protein>
<dbReference type="EMBL" id="JNBR01001475">
    <property type="protein sequence ID" value="OQR86941.1"/>
    <property type="molecule type" value="Genomic_DNA"/>
</dbReference>
<proteinExistence type="predicted"/>